<dbReference type="Gene3D" id="1.10.8.60">
    <property type="match status" value="1"/>
</dbReference>
<dbReference type="InterPro" id="IPR025944">
    <property type="entry name" value="Sigma_54_int_dom_CS"/>
</dbReference>
<evidence type="ECO:0000256" key="2">
    <source>
        <dbReference type="ARBA" id="ARBA00022840"/>
    </source>
</evidence>
<protein>
    <submittedName>
        <fullName evidence="7">Sigma-54-dependent Fis family transcriptional regulator</fullName>
    </submittedName>
</protein>
<feature type="domain" description="Sigma-54 factor interaction" evidence="6">
    <location>
        <begin position="1"/>
        <end position="98"/>
    </location>
</feature>
<dbReference type="InterPro" id="IPR027417">
    <property type="entry name" value="P-loop_NTPase"/>
</dbReference>
<dbReference type="Proteomes" id="UP000754644">
    <property type="component" value="Unassembled WGS sequence"/>
</dbReference>
<keyword evidence="2" id="KW-0067">ATP-binding</keyword>
<keyword evidence="1" id="KW-0547">Nucleotide-binding</keyword>
<dbReference type="Gene3D" id="3.40.50.300">
    <property type="entry name" value="P-loop containing nucleotide triphosphate hydrolases"/>
    <property type="match status" value="1"/>
</dbReference>
<dbReference type="PANTHER" id="PTHR32071:SF117">
    <property type="entry name" value="PTS-DEPENDENT DIHYDROXYACETONE KINASE OPERON REGULATORY PROTEIN-RELATED"/>
    <property type="match status" value="1"/>
</dbReference>
<evidence type="ECO:0000313" key="8">
    <source>
        <dbReference type="Proteomes" id="UP000754644"/>
    </source>
</evidence>
<keyword evidence="3" id="KW-0805">Transcription regulation</keyword>
<evidence type="ECO:0000259" key="6">
    <source>
        <dbReference type="PROSITE" id="PS50045"/>
    </source>
</evidence>
<reference evidence="7" key="1">
    <citation type="submission" date="2020-05" db="EMBL/GenBank/DDBJ databases">
        <title>Sulfur intermediates as new biogeochemical hubs in an aquatic model microbial ecosystem.</title>
        <authorList>
            <person name="Vigneron A."/>
        </authorList>
    </citation>
    <scope>NUCLEOTIDE SEQUENCE</scope>
    <source>
        <strain evidence="7">Bin.250</strain>
    </source>
</reference>
<dbReference type="Pfam" id="PF25601">
    <property type="entry name" value="AAA_lid_14"/>
    <property type="match status" value="1"/>
</dbReference>
<dbReference type="EMBL" id="JABMOJ010000319">
    <property type="protein sequence ID" value="NQV65415.1"/>
    <property type="molecule type" value="Genomic_DNA"/>
</dbReference>
<organism evidence="7 8">
    <name type="scientific">SAR86 cluster bacterium</name>
    <dbReference type="NCBI Taxonomy" id="2030880"/>
    <lineage>
        <taxon>Bacteria</taxon>
        <taxon>Pseudomonadati</taxon>
        <taxon>Pseudomonadota</taxon>
        <taxon>Gammaproteobacteria</taxon>
        <taxon>SAR86 cluster</taxon>
    </lineage>
</organism>
<dbReference type="PROSITE" id="PS50045">
    <property type="entry name" value="SIGMA54_INTERACT_4"/>
    <property type="match status" value="1"/>
</dbReference>
<dbReference type="AlphaFoldDB" id="A0A973A8Q4"/>
<evidence type="ECO:0000256" key="5">
    <source>
        <dbReference type="ARBA" id="ARBA00023163"/>
    </source>
</evidence>
<name>A0A973A8Q4_9GAMM</name>
<evidence type="ECO:0000256" key="1">
    <source>
        <dbReference type="ARBA" id="ARBA00022741"/>
    </source>
</evidence>
<dbReference type="Gene3D" id="1.10.10.60">
    <property type="entry name" value="Homeodomain-like"/>
    <property type="match status" value="1"/>
</dbReference>
<dbReference type="InterPro" id="IPR002078">
    <property type="entry name" value="Sigma_54_int"/>
</dbReference>
<accession>A0A973A8Q4</accession>
<comment type="caution">
    <text evidence="7">The sequence shown here is derived from an EMBL/GenBank/DDBJ whole genome shotgun (WGS) entry which is preliminary data.</text>
</comment>
<proteinExistence type="predicted"/>
<dbReference type="PANTHER" id="PTHR32071">
    <property type="entry name" value="TRANSCRIPTIONAL REGULATORY PROTEIN"/>
    <property type="match status" value="1"/>
</dbReference>
<dbReference type="GO" id="GO:0003677">
    <property type="term" value="F:DNA binding"/>
    <property type="evidence" value="ECO:0007669"/>
    <property type="project" value="UniProtKB-KW"/>
</dbReference>
<keyword evidence="5" id="KW-0804">Transcription</keyword>
<dbReference type="InterPro" id="IPR058031">
    <property type="entry name" value="AAA_lid_NorR"/>
</dbReference>
<evidence type="ECO:0000313" key="7">
    <source>
        <dbReference type="EMBL" id="NQV65415.1"/>
    </source>
</evidence>
<evidence type="ECO:0000256" key="4">
    <source>
        <dbReference type="ARBA" id="ARBA00023125"/>
    </source>
</evidence>
<dbReference type="GO" id="GO:0006355">
    <property type="term" value="P:regulation of DNA-templated transcription"/>
    <property type="evidence" value="ECO:0007669"/>
    <property type="project" value="InterPro"/>
</dbReference>
<evidence type="ECO:0000256" key="3">
    <source>
        <dbReference type="ARBA" id="ARBA00023015"/>
    </source>
</evidence>
<dbReference type="PROSITE" id="PS00688">
    <property type="entry name" value="SIGMA54_INTERACT_3"/>
    <property type="match status" value="1"/>
</dbReference>
<dbReference type="Pfam" id="PF00158">
    <property type="entry name" value="Sigma54_activat"/>
    <property type="match status" value="1"/>
</dbReference>
<keyword evidence="4" id="KW-0238">DNA-binding</keyword>
<gene>
    <name evidence="7" type="ORF">HQ497_08615</name>
</gene>
<sequence>MDTRILAATNKNLKALIEIGDFREDLYYRLNVFAIESPALRDRPDDIILLAKHYLKVFERRYGKSVAGFTRDAEQALSDYEWPGNIRELINVINRGVILCKDSQLNSIHLGLFPASHGSKPIEPRHHQIVSEEAQTADRLSSWMKDQVALALADPKAMPSLGPWMEEDLILACMASNQEVLNRAAQALDMPESTLRRKVARIRKKYRDGIVQRPANWYSTMPTINGLVQLAASLRQPLLELVSQALIKELESQPIHHQDAARLLGVSLPTYRRLRAPLS</sequence>
<dbReference type="GO" id="GO:0005524">
    <property type="term" value="F:ATP binding"/>
    <property type="evidence" value="ECO:0007669"/>
    <property type="project" value="UniProtKB-KW"/>
</dbReference>
<dbReference type="SUPFAM" id="SSF52540">
    <property type="entry name" value="P-loop containing nucleoside triphosphate hydrolases"/>
    <property type="match status" value="1"/>
</dbReference>